<evidence type="ECO:0000256" key="2">
    <source>
        <dbReference type="ARBA" id="ARBA00022898"/>
    </source>
</evidence>
<dbReference type="SUPFAM" id="SSF53383">
    <property type="entry name" value="PLP-dependent transferases"/>
    <property type="match status" value="1"/>
</dbReference>
<organism evidence="4 5">
    <name type="scientific">Candidatus Woesebacteria bacterium RIFCSPHIGHO2_01_FULL_38_9</name>
    <dbReference type="NCBI Taxonomy" id="1802492"/>
    <lineage>
        <taxon>Bacteria</taxon>
        <taxon>Candidatus Woeseibacteriota</taxon>
    </lineage>
</organism>
<evidence type="ECO:0000313" key="5">
    <source>
        <dbReference type="Proteomes" id="UP000178419"/>
    </source>
</evidence>
<dbReference type="Proteomes" id="UP000178419">
    <property type="component" value="Unassembled WGS sequence"/>
</dbReference>
<dbReference type="GO" id="GO:0005829">
    <property type="term" value="C:cytosol"/>
    <property type="evidence" value="ECO:0007669"/>
    <property type="project" value="TreeGrafter"/>
</dbReference>
<evidence type="ECO:0000313" key="4">
    <source>
        <dbReference type="EMBL" id="OGM21291.1"/>
    </source>
</evidence>
<dbReference type="Pfam" id="PF00202">
    <property type="entry name" value="Aminotran_3"/>
    <property type="match status" value="1"/>
</dbReference>
<keyword evidence="2 3" id="KW-0663">Pyridoxal phosphate</keyword>
<name>A0A1F7Y1Y8_9BACT</name>
<comment type="similarity">
    <text evidence="1 3">Belongs to the class-III pyridoxal-phosphate-dependent aminotransferase family.</text>
</comment>
<dbReference type="Gene3D" id="3.40.640.10">
    <property type="entry name" value="Type I PLP-dependent aspartate aminotransferase-like (Major domain)"/>
    <property type="match status" value="1"/>
</dbReference>
<dbReference type="AlphaFoldDB" id="A0A1F7Y1Y8"/>
<dbReference type="Gene3D" id="3.90.1150.10">
    <property type="entry name" value="Aspartate Aminotransferase, domain 1"/>
    <property type="match status" value="1"/>
</dbReference>
<dbReference type="InterPro" id="IPR015421">
    <property type="entry name" value="PyrdxlP-dep_Trfase_major"/>
</dbReference>
<dbReference type="CDD" id="cd00610">
    <property type="entry name" value="OAT_like"/>
    <property type="match status" value="1"/>
</dbReference>
<dbReference type="InterPro" id="IPR049704">
    <property type="entry name" value="Aminotrans_3_PPA_site"/>
</dbReference>
<evidence type="ECO:0000256" key="3">
    <source>
        <dbReference type="RuleBase" id="RU003560"/>
    </source>
</evidence>
<accession>A0A1F7Y1Y8</accession>
<comment type="caution">
    <text evidence="4">The sequence shown here is derived from an EMBL/GenBank/DDBJ whole genome shotgun (WGS) entry which is preliminary data.</text>
</comment>
<evidence type="ECO:0000256" key="1">
    <source>
        <dbReference type="ARBA" id="ARBA00008954"/>
    </source>
</evidence>
<dbReference type="GO" id="GO:0008483">
    <property type="term" value="F:transaminase activity"/>
    <property type="evidence" value="ECO:0007669"/>
    <property type="project" value="InterPro"/>
</dbReference>
<dbReference type="InterPro" id="IPR015424">
    <property type="entry name" value="PyrdxlP-dep_Trfase"/>
</dbReference>
<dbReference type="InterPro" id="IPR015422">
    <property type="entry name" value="PyrdxlP-dep_Trfase_small"/>
</dbReference>
<dbReference type="PANTHER" id="PTHR43094:SF1">
    <property type="entry name" value="AMINOTRANSFERASE CLASS-III"/>
    <property type="match status" value="1"/>
</dbReference>
<dbReference type="InterPro" id="IPR005814">
    <property type="entry name" value="Aminotrans_3"/>
</dbReference>
<sequence length="410" mass="45671">MIKNNIIYNSASDWSFNLKKAKGSYIWTTTDKKILDFTSGWNVTNLGWNNSEINKALIDQVRKNVYAPMETADSMQNDLAEKLTNSLPPSLTAVGRTTGGVESNEEAIKTARAFTKRSKILGFHHGYHGQSISMLSAVLEENEMKEIGPQISSVVRMEYPAVFRSKLSEEELLREFGEKLEKILKYEDIAAILSEPGIITGWGSTYVAPKGFTTLVRQLTKKYGTLLILDEVGTGFSRCGELYGMHIEDIVPDVVTFAKGFSNGAAAIGAMVTTSEIADKTWQVTNLQSTFGWTPVACAAALKNLQIHLRDKVWEKSKKDGEYMKKVLTKELWNLDNVGDVRGYGMEIGICFVDNKDKRTPDENLAKKVVSDAFQKGLYILYGSDGNIQLMPPLIINRKDLDKGLEILIN</sequence>
<gene>
    <name evidence="4" type="ORF">A2714_00625</name>
</gene>
<proteinExistence type="inferred from homology"/>
<dbReference type="EMBL" id="MGGE01000021">
    <property type="protein sequence ID" value="OGM21291.1"/>
    <property type="molecule type" value="Genomic_DNA"/>
</dbReference>
<evidence type="ECO:0008006" key="6">
    <source>
        <dbReference type="Google" id="ProtNLM"/>
    </source>
</evidence>
<dbReference type="PANTHER" id="PTHR43094">
    <property type="entry name" value="AMINOTRANSFERASE"/>
    <property type="match status" value="1"/>
</dbReference>
<dbReference type="PIRSF" id="PIRSF000521">
    <property type="entry name" value="Transaminase_4ab_Lys_Orn"/>
    <property type="match status" value="1"/>
</dbReference>
<dbReference type="GO" id="GO:0030170">
    <property type="term" value="F:pyridoxal phosphate binding"/>
    <property type="evidence" value="ECO:0007669"/>
    <property type="project" value="InterPro"/>
</dbReference>
<feature type="non-terminal residue" evidence="4">
    <location>
        <position position="410"/>
    </location>
</feature>
<reference evidence="4 5" key="1">
    <citation type="journal article" date="2016" name="Nat. Commun.">
        <title>Thousands of microbial genomes shed light on interconnected biogeochemical processes in an aquifer system.</title>
        <authorList>
            <person name="Anantharaman K."/>
            <person name="Brown C.T."/>
            <person name="Hug L.A."/>
            <person name="Sharon I."/>
            <person name="Castelle C.J."/>
            <person name="Probst A.J."/>
            <person name="Thomas B.C."/>
            <person name="Singh A."/>
            <person name="Wilkins M.J."/>
            <person name="Karaoz U."/>
            <person name="Brodie E.L."/>
            <person name="Williams K.H."/>
            <person name="Hubbard S.S."/>
            <person name="Banfield J.F."/>
        </authorList>
    </citation>
    <scope>NUCLEOTIDE SEQUENCE [LARGE SCALE GENOMIC DNA]</scope>
</reference>
<dbReference type="PROSITE" id="PS00600">
    <property type="entry name" value="AA_TRANSFER_CLASS_3"/>
    <property type="match status" value="1"/>
</dbReference>
<protein>
    <recommendedName>
        <fullName evidence="6">Aminotransferase class III</fullName>
    </recommendedName>
</protein>